<gene>
    <name evidence="1" type="ORF">SAMN04515677_11243</name>
</gene>
<protein>
    <recommendedName>
        <fullName evidence="3">DUF2922 domain-containing protein</fullName>
    </recommendedName>
</protein>
<proteinExistence type="predicted"/>
<evidence type="ECO:0000313" key="1">
    <source>
        <dbReference type="EMBL" id="SDM44925.1"/>
    </source>
</evidence>
<dbReference type="AlphaFoldDB" id="A0A1G9TCR1"/>
<dbReference type="Proteomes" id="UP000199068">
    <property type="component" value="Unassembled WGS sequence"/>
</dbReference>
<dbReference type="STRING" id="1121325.SAMN04515677_11243"/>
<dbReference type="EMBL" id="FNGW01000012">
    <property type="protein sequence ID" value="SDM44925.1"/>
    <property type="molecule type" value="Genomic_DNA"/>
</dbReference>
<keyword evidence="2" id="KW-1185">Reference proteome</keyword>
<sequence length="74" mass="8320">METKKRLVMSFKTELGKKVSISVDEPREDISQGEIKNAMQTIVDKKVFSDNGDDLIACIDARVVETNTQEFDLA</sequence>
<dbReference type="InterPro" id="IPR021321">
    <property type="entry name" value="DUF2922"/>
</dbReference>
<evidence type="ECO:0000313" key="2">
    <source>
        <dbReference type="Proteomes" id="UP000199068"/>
    </source>
</evidence>
<accession>A0A1G9TCR1</accession>
<name>A0A1G9TCR1_9FIRM</name>
<reference evidence="1 2" key="1">
    <citation type="submission" date="2016-10" db="EMBL/GenBank/DDBJ databases">
        <authorList>
            <person name="de Groot N.N."/>
        </authorList>
    </citation>
    <scope>NUCLEOTIDE SEQUENCE [LARGE SCALE GENOMIC DNA]</scope>
    <source>
        <strain evidence="1 2">DSM 797</strain>
    </source>
</reference>
<dbReference type="RefSeq" id="WP_092727531.1">
    <property type="nucleotide sequence ID" value="NZ_FNGW01000012.1"/>
</dbReference>
<evidence type="ECO:0008006" key="3">
    <source>
        <dbReference type="Google" id="ProtNLM"/>
    </source>
</evidence>
<organism evidence="1 2">
    <name type="scientific">Romboutsia lituseburensis DSM 797</name>
    <dbReference type="NCBI Taxonomy" id="1121325"/>
    <lineage>
        <taxon>Bacteria</taxon>
        <taxon>Bacillati</taxon>
        <taxon>Bacillota</taxon>
        <taxon>Clostridia</taxon>
        <taxon>Peptostreptococcales</taxon>
        <taxon>Peptostreptococcaceae</taxon>
        <taxon>Romboutsia</taxon>
    </lineage>
</organism>
<dbReference type="Pfam" id="PF11148">
    <property type="entry name" value="DUF2922"/>
    <property type="match status" value="1"/>
</dbReference>